<protein>
    <recommendedName>
        <fullName evidence="1">Transcobalamin-like C-terminal domain-containing protein</fullName>
    </recommendedName>
</protein>
<keyword evidence="3" id="KW-1185">Reference proteome</keyword>
<organism evidence="2 3">
    <name type="scientific">Amphibacillus marinus</name>
    <dbReference type="NCBI Taxonomy" id="872970"/>
    <lineage>
        <taxon>Bacteria</taxon>
        <taxon>Bacillati</taxon>
        <taxon>Bacillota</taxon>
        <taxon>Bacilli</taxon>
        <taxon>Bacillales</taxon>
        <taxon>Bacillaceae</taxon>
        <taxon>Amphibacillus</taxon>
    </lineage>
</organism>
<gene>
    <name evidence="2" type="ORF">SAMN04488134_10131</name>
</gene>
<sequence length="120" mass="13532">MKKILLAMSFLVMLVGCQSGELNQGNDIEVSIIISLDNEEEVISEDSIRVSDGANLLSVLEENYEIEVTDDGFITAIEGYEQFDNHYWFYEVNNEEANVGAGDYELSDGDSVHFDLHSWE</sequence>
<dbReference type="EMBL" id="FODJ01000001">
    <property type="protein sequence ID" value="SEN41665.1"/>
    <property type="molecule type" value="Genomic_DNA"/>
</dbReference>
<feature type="domain" description="Transcobalamin-like C-terminal" evidence="1">
    <location>
        <begin position="53"/>
        <end position="117"/>
    </location>
</feature>
<evidence type="ECO:0000313" key="3">
    <source>
        <dbReference type="Proteomes" id="UP000199300"/>
    </source>
</evidence>
<dbReference type="Pfam" id="PF14478">
    <property type="entry name" value="DUF4430"/>
    <property type="match status" value="1"/>
</dbReference>
<dbReference type="PROSITE" id="PS51257">
    <property type="entry name" value="PROKAR_LIPOPROTEIN"/>
    <property type="match status" value="1"/>
</dbReference>
<dbReference type="OrthoDB" id="2870483at2"/>
<evidence type="ECO:0000259" key="1">
    <source>
        <dbReference type="Pfam" id="PF14478"/>
    </source>
</evidence>
<dbReference type="Proteomes" id="UP000199300">
    <property type="component" value="Unassembled WGS sequence"/>
</dbReference>
<name>A0A1H8GD30_9BACI</name>
<accession>A0A1H8GD30</accession>
<dbReference type="InterPro" id="IPR027954">
    <property type="entry name" value="Transcobalamin-like_C"/>
</dbReference>
<reference evidence="2 3" key="1">
    <citation type="submission" date="2016-10" db="EMBL/GenBank/DDBJ databases">
        <authorList>
            <person name="de Groot N.N."/>
        </authorList>
    </citation>
    <scope>NUCLEOTIDE SEQUENCE [LARGE SCALE GENOMIC DNA]</scope>
    <source>
        <strain evidence="2 3">CGMCC 1.10434</strain>
    </source>
</reference>
<dbReference type="RefSeq" id="WP_091493350.1">
    <property type="nucleotide sequence ID" value="NZ_FODJ01000001.1"/>
</dbReference>
<evidence type="ECO:0000313" key="2">
    <source>
        <dbReference type="EMBL" id="SEN41665.1"/>
    </source>
</evidence>
<dbReference type="Gene3D" id="2.170.130.30">
    <property type="match status" value="1"/>
</dbReference>
<proteinExistence type="predicted"/>
<dbReference type="STRING" id="872970.SAMN04488134_10131"/>
<dbReference type="AlphaFoldDB" id="A0A1H8GD30"/>